<accession>A0ABP7HSR9</accession>
<dbReference type="RefSeq" id="WP_237335617.1">
    <property type="nucleotide sequence ID" value="NZ_BAABCM010000002.1"/>
</dbReference>
<dbReference type="GO" id="GO:0003677">
    <property type="term" value="F:DNA binding"/>
    <property type="evidence" value="ECO:0007669"/>
    <property type="project" value="UniProtKB-KW"/>
</dbReference>
<comment type="caution">
    <text evidence="1">The sequence shown here is derived from an EMBL/GenBank/DDBJ whole genome shotgun (WGS) entry which is preliminary data.</text>
</comment>
<evidence type="ECO:0000313" key="1">
    <source>
        <dbReference type="EMBL" id="GAA3801680.1"/>
    </source>
</evidence>
<dbReference type="Pfam" id="PF06224">
    <property type="entry name" value="AlkZ-like"/>
    <property type="match status" value="1"/>
</dbReference>
<dbReference type="PANTHER" id="PTHR38479:SF2">
    <property type="entry name" value="WINGED HELIX DNA-BINDING DOMAIN-CONTAINING PROTEIN"/>
    <property type="match status" value="1"/>
</dbReference>
<dbReference type="Proteomes" id="UP001501624">
    <property type="component" value="Unassembled WGS sequence"/>
</dbReference>
<gene>
    <name evidence="1" type="ORF">GCM10022380_18940</name>
</gene>
<sequence>MDVRRRRVAAQLLDRSKTPTLVGAVRHLLAVQAQEPTAFPLALRARVPGLTAAELDEARRDATLVRCWGPRGTLHLIARDDLPWLYPLVKPNPVNSLRRLKELGVDNPDASRAAKALDGRGPLTKAELGERTGTEGQATVHLAVLAAARGLVVLGPERAGKPTYVHAADWLGTPLPTEPGDTALGQLVARYLAAHEPAEPADLAAWSGIPVTRLKPHWRESTVDVEEAGTTVRLIPAFDEYLLGWRTRDHAVAPEHRRLVHPGGGIVKAAVLVDGRVAGTWTRAGGRVDVQPFEDLPDLTAEIEDVRRFDGK</sequence>
<dbReference type="EMBL" id="BAABCM010000002">
    <property type="protein sequence ID" value="GAA3801680.1"/>
    <property type="molecule type" value="Genomic_DNA"/>
</dbReference>
<evidence type="ECO:0000313" key="2">
    <source>
        <dbReference type="Proteomes" id="UP001501624"/>
    </source>
</evidence>
<keyword evidence="1" id="KW-0238">DNA-binding</keyword>
<organism evidence="1 2">
    <name type="scientific">Amycolatopsis tucumanensis</name>
    <dbReference type="NCBI Taxonomy" id="401106"/>
    <lineage>
        <taxon>Bacteria</taxon>
        <taxon>Bacillati</taxon>
        <taxon>Actinomycetota</taxon>
        <taxon>Actinomycetes</taxon>
        <taxon>Pseudonocardiales</taxon>
        <taxon>Pseudonocardiaceae</taxon>
        <taxon>Amycolatopsis</taxon>
    </lineage>
</organism>
<dbReference type="PANTHER" id="PTHR38479">
    <property type="entry name" value="LMO0824 PROTEIN"/>
    <property type="match status" value="1"/>
</dbReference>
<reference evidence="2" key="1">
    <citation type="journal article" date="2019" name="Int. J. Syst. Evol. Microbiol.">
        <title>The Global Catalogue of Microorganisms (GCM) 10K type strain sequencing project: providing services to taxonomists for standard genome sequencing and annotation.</title>
        <authorList>
            <consortium name="The Broad Institute Genomics Platform"/>
            <consortium name="The Broad Institute Genome Sequencing Center for Infectious Disease"/>
            <person name="Wu L."/>
            <person name="Ma J."/>
        </authorList>
    </citation>
    <scope>NUCLEOTIDE SEQUENCE [LARGE SCALE GENOMIC DNA]</scope>
    <source>
        <strain evidence="2">JCM 17017</strain>
    </source>
</reference>
<dbReference type="InterPro" id="IPR009351">
    <property type="entry name" value="AlkZ-like"/>
</dbReference>
<name>A0ABP7HSR9_9PSEU</name>
<protein>
    <submittedName>
        <fullName evidence="1">Winged helix DNA-binding domain-containing protein</fullName>
    </submittedName>
</protein>
<keyword evidence="2" id="KW-1185">Reference proteome</keyword>
<proteinExistence type="predicted"/>